<dbReference type="InterPro" id="IPR000792">
    <property type="entry name" value="Tscrpt_reg_LuxR_C"/>
</dbReference>
<dbReference type="Gene3D" id="1.10.10.10">
    <property type="entry name" value="Winged helix-like DNA-binding domain superfamily/Winged helix DNA-binding domain"/>
    <property type="match status" value="1"/>
</dbReference>
<evidence type="ECO:0000256" key="1">
    <source>
        <dbReference type="ARBA" id="ARBA00023015"/>
    </source>
</evidence>
<dbReference type="GO" id="GO:0006355">
    <property type="term" value="P:regulation of DNA-templated transcription"/>
    <property type="evidence" value="ECO:0007669"/>
    <property type="project" value="InterPro"/>
</dbReference>
<keyword evidence="3" id="KW-0804">Transcription</keyword>
<dbReference type="CDD" id="cd06170">
    <property type="entry name" value="LuxR_C_like"/>
    <property type="match status" value="1"/>
</dbReference>
<dbReference type="Pfam" id="PF00196">
    <property type="entry name" value="GerE"/>
    <property type="match status" value="1"/>
</dbReference>
<dbReference type="InterPro" id="IPR016032">
    <property type="entry name" value="Sig_transdc_resp-reg_C-effctor"/>
</dbReference>
<keyword evidence="1" id="KW-0805">Transcription regulation</keyword>
<dbReference type="SMART" id="SM00421">
    <property type="entry name" value="HTH_LUXR"/>
    <property type="match status" value="1"/>
</dbReference>
<dbReference type="PANTHER" id="PTHR44688:SF16">
    <property type="entry name" value="DNA-BINDING TRANSCRIPTIONAL ACTIVATOR DEVR_DOSR"/>
    <property type="match status" value="1"/>
</dbReference>
<dbReference type="OrthoDB" id="3518313at2"/>
<dbReference type="InterPro" id="IPR036388">
    <property type="entry name" value="WH-like_DNA-bd_sf"/>
</dbReference>
<proteinExistence type="predicted"/>
<dbReference type="PRINTS" id="PR00038">
    <property type="entry name" value="HTHLUXR"/>
</dbReference>
<evidence type="ECO:0000313" key="6">
    <source>
        <dbReference type="Proteomes" id="UP000293342"/>
    </source>
</evidence>
<dbReference type="Proteomes" id="UP000293342">
    <property type="component" value="Unassembled WGS sequence"/>
</dbReference>
<evidence type="ECO:0000256" key="2">
    <source>
        <dbReference type="ARBA" id="ARBA00023125"/>
    </source>
</evidence>
<dbReference type="PROSITE" id="PS00622">
    <property type="entry name" value="HTH_LUXR_1"/>
    <property type="match status" value="1"/>
</dbReference>
<dbReference type="SUPFAM" id="SSF46894">
    <property type="entry name" value="C-terminal effector domain of the bipartite response regulators"/>
    <property type="match status" value="1"/>
</dbReference>
<organism evidence="5 6">
    <name type="scientific">Kribbella capetownensis</name>
    <dbReference type="NCBI Taxonomy" id="1572659"/>
    <lineage>
        <taxon>Bacteria</taxon>
        <taxon>Bacillati</taxon>
        <taxon>Actinomycetota</taxon>
        <taxon>Actinomycetes</taxon>
        <taxon>Propionibacteriales</taxon>
        <taxon>Kribbellaceae</taxon>
        <taxon>Kribbella</taxon>
    </lineage>
</organism>
<dbReference type="PROSITE" id="PS50043">
    <property type="entry name" value="HTH_LUXR_2"/>
    <property type="match status" value="1"/>
</dbReference>
<name>A0A4R0JK54_9ACTN</name>
<dbReference type="EMBL" id="SJKD01000005">
    <property type="protein sequence ID" value="TCC47441.1"/>
    <property type="molecule type" value="Genomic_DNA"/>
</dbReference>
<dbReference type="GO" id="GO:0003677">
    <property type="term" value="F:DNA binding"/>
    <property type="evidence" value="ECO:0007669"/>
    <property type="project" value="UniProtKB-KW"/>
</dbReference>
<evidence type="ECO:0000313" key="5">
    <source>
        <dbReference type="EMBL" id="TCC47441.1"/>
    </source>
</evidence>
<accession>A0A4R0JK54</accession>
<keyword evidence="6" id="KW-1185">Reference proteome</keyword>
<keyword evidence="2" id="KW-0238">DNA-binding</keyword>
<reference evidence="5 6" key="1">
    <citation type="submission" date="2019-02" db="EMBL/GenBank/DDBJ databases">
        <title>Kribbella capetownensis sp. nov. and Kribbella speibonae sp. nov., isolated from soil.</title>
        <authorList>
            <person name="Curtis S.M."/>
            <person name="Norton I."/>
            <person name="Everest G.J."/>
            <person name="Meyers P.R."/>
        </authorList>
    </citation>
    <scope>NUCLEOTIDE SEQUENCE [LARGE SCALE GENOMIC DNA]</scope>
    <source>
        <strain evidence="5 6">YM53</strain>
    </source>
</reference>
<evidence type="ECO:0000256" key="3">
    <source>
        <dbReference type="ARBA" id="ARBA00023163"/>
    </source>
</evidence>
<comment type="caution">
    <text evidence="5">The sequence shown here is derived from an EMBL/GenBank/DDBJ whole genome shotgun (WGS) entry which is preliminary data.</text>
</comment>
<sequence length="272" mass="30160">MGSSPQTGWYAQWQSGLMVAGAEPGPGSYCADAWDAPSAVALTASAATEIAVRVWFMTSLLAQEFRFGSRIPLDARFGGRRAGIRVVAYGTRRGGGVASPVGGRHGRRHPHFWELDRSDDAASYPDRTGDITHVMLSDFVSDRQLRASPLYMENCTAAMFRALSVNLPDDPGHASRLILWRGPGRDFDERDRLVLTLLRPHLIAAYRSAERRRRAPAPLTPRQLELLQYVAQGYTNTQIARRMQLSEGTVRTHLNHIYERLGVTSRTVAVTT</sequence>
<feature type="domain" description="HTH luxR-type" evidence="4">
    <location>
        <begin position="212"/>
        <end position="272"/>
    </location>
</feature>
<gene>
    <name evidence="5" type="ORF">E0H75_21895</name>
</gene>
<evidence type="ECO:0000259" key="4">
    <source>
        <dbReference type="PROSITE" id="PS50043"/>
    </source>
</evidence>
<dbReference type="PANTHER" id="PTHR44688">
    <property type="entry name" value="DNA-BINDING TRANSCRIPTIONAL ACTIVATOR DEVR_DOSR"/>
    <property type="match status" value="1"/>
</dbReference>
<dbReference type="AlphaFoldDB" id="A0A4R0JK54"/>
<protein>
    <submittedName>
        <fullName evidence="5">Response regulator transcription factor</fullName>
    </submittedName>
</protein>